<dbReference type="RefSeq" id="XP_009025769.1">
    <property type="nucleotide sequence ID" value="XM_009027521.1"/>
</dbReference>
<reference evidence="2 4" key="2">
    <citation type="journal article" date="2013" name="Nature">
        <title>Insights into bilaterian evolution from three spiralian genomes.</title>
        <authorList>
            <person name="Simakov O."/>
            <person name="Marletaz F."/>
            <person name="Cho S.J."/>
            <person name="Edsinger-Gonzales E."/>
            <person name="Havlak P."/>
            <person name="Hellsten U."/>
            <person name="Kuo D.H."/>
            <person name="Larsson T."/>
            <person name="Lv J."/>
            <person name="Arendt D."/>
            <person name="Savage R."/>
            <person name="Osoegawa K."/>
            <person name="de Jong P."/>
            <person name="Grimwood J."/>
            <person name="Chapman J.A."/>
            <person name="Shapiro H."/>
            <person name="Aerts A."/>
            <person name="Otillar R.P."/>
            <person name="Terry A.Y."/>
            <person name="Boore J.L."/>
            <person name="Grigoriev I.V."/>
            <person name="Lindberg D.R."/>
            <person name="Seaver E.C."/>
            <person name="Weisblat D.A."/>
            <person name="Putnam N.H."/>
            <person name="Rokhsar D.S."/>
        </authorList>
    </citation>
    <scope>NUCLEOTIDE SEQUENCE</scope>
</reference>
<gene>
    <name evidence="3" type="primary">20200196</name>
    <name evidence="2" type="ORF">HELRODRAFT_163732</name>
</gene>
<dbReference type="KEGG" id="hro:HELRODRAFT_163732"/>
<dbReference type="Proteomes" id="UP000015101">
    <property type="component" value="Unassembled WGS sequence"/>
</dbReference>
<dbReference type="OrthoDB" id="7961437at2759"/>
<evidence type="ECO:0000256" key="1">
    <source>
        <dbReference type="SAM" id="MobiDB-lite"/>
    </source>
</evidence>
<organism evidence="3 4">
    <name type="scientific">Helobdella robusta</name>
    <name type="common">Californian leech</name>
    <dbReference type="NCBI Taxonomy" id="6412"/>
    <lineage>
        <taxon>Eukaryota</taxon>
        <taxon>Metazoa</taxon>
        <taxon>Spiralia</taxon>
        <taxon>Lophotrochozoa</taxon>
        <taxon>Annelida</taxon>
        <taxon>Clitellata</taxon>
        <taxon>Hirudinea</taxon>
        <taxon>Rhynchobdellida</taxon>
        <taxon>Glossiphoniidae</taxon>
        <taxon>Helobdella</taxon>
    </lineage>
</organism>
<dbReference type="EMBL" id="KB097495">
    <property type="protein sequence ID" value="ESN96642.1"/>
    <property type="molecule type" value="Genomic_DNA"/>
</dbReference>
<dbReference type="HOGENOM" id="CLU_064172_0_0_1"/>
<reference evidence="4" key="1">
    <citation type="submission" date="2012-12" db="EMBL/GenBank/DDBJ databases">
        <authorList>
            <person name="Hellsten U."/>
            <person name="Grimwood J."/>
            <person name="Chapman J.A."/>
            <person name="Shapiro H."/>
            <person name="Aerts A."/>
            <person name="Otillar R.P."/>
            <person name="Terry A.Y."/>
            <person name="Boore J.L."/>
            <person name="Simakov O."/>
            <person name="Marletaz F."/>
            <person name="Cho S.-J."/>
            <person name="Edsinger-Gonzales E."/>
            <person name="Havlak P."/>
            <person name="Kuo D.-H."/>
            <person name="Larsson T."/>
            <person name="Lv J."/>
            <person name="Arendt D."/>
            <person name="Savage R."/>
            <person name="Osoegawa K."/>
            <person name="de Jong P."/>
            <person name="Lindberg D.R."/>
            <person name="Seaver E.C."/>
            <person name="Weisblat D.A."/>
            <person name="Putnam N.H."/>
            <person name="Grigoriev I.V."/>
            <person name="Rokhsar D.S."/>
        </authorList>
    </citation>
    <scope>NUCLEOTIDE SEQUENCE</scope>
</reference>
<dbReference type="AlphaFoldDB" id="T1EUE6"/>
<dbReference type="InParanoid" id="T1EUE6"/>
<reference evidence="3" key="3">
    <citation type="submission" date="2015-06" db="UniProtKB">
        <authorList>
            <consortium name="EnsemblMetazoa"/>
        </authorList>
    </citation>
    <scope>IDENTIFICATION</scope>
</reference>
<feature type="region of interest" description="Disordered" evidence="1">
    <location>
        <begin position="171"/>
        <end position="204"/>
    </location>
</feature>
<evidence type="ECO:0000313" key="3">
    <source>
        <dbReference type="EnsemblMetazoa" id="HelroP163732"/>
    </source>
</evidence>
<protein>
    <submittedName>
        <fullName evidence="2 3">Uncharacterized protein</fullName>
    </submittedName>
</protein>
<keyword evidence="4" id="KW-1185">Reference proteome</keyword>
<evidence type="ECO:0000313" key="2">
    <source>
        <dbReference type="EMBL" id="ESN96642.1"/>
    </source>
</evidence>
<evidence type="ECO:0000313" key="4">
    <source>
        <dbReference type="Proteomes" id="UP000015101"/>
    </source>
</evidence>
<sequence>MASTRAVQINELSFYLYNNLSSLENRANNKYDKLLDIIDIVKFCTDKKVDLPTYVAADFSKIPEPILEHFLNLFELKFKSLETNLNKRITEIAQIANNLKLNNSTVHSQHVVPITLNARDIKNNTSNLWSDKVMQEKLIDTDKVIQKNLIDNDSQKTLSTDADDGFQLVKSKKRKNNLSSSQPGQPSNNEPAMKRSSIKTFGAGNNCPLKSSKTIEKRATYYLRNVESCKKEVIENHLKSNNILFIHCFPVFRKRKTDDATEVDKNTQQQSTAFKIILPKDECQKLLNPEIWPKYSSLHEWDYDYSNNKIFNHGSQP</sequence>
<accession>T1EUE6</accession>
<dbReference type="CTD" id="20200196"/>
<name>T1EUE6_HELRO</name>
<proteinExistence type="predicted"/>
<dbReference type="GeneID" id="20200196"/>
<dbReference type="EnsemblMetazoa" id="HelroT163732">
    <property type="protein sequence ID" value="HelroP163732"/>
    <property type="gene ID" value="HelroG163732"/>
</dbReference>
<dbReference type="EMBL" id="AMQM01001440">
    <property type="status" value="NOT_ANNOTATED_CDS"/>
    <property type="molecule type" value="Genomic_DNA"/>
</dbReference>